<dbReference type="EMBL" id="BAFN01000001">
    <property type="protein sequence ID" value="GAN34668.1"/>
    <property type="molecule type" value="Genomic_DNA"/>
</dbReference>
<proteinExistence type="predicted"/>
<evidence type="ECO:0000256" key="1">
    <source>
        <dbReference type="ARBA" id="ARBA00022737"/>
    </source>
</evidence>
<dbReference type="Proteomes" id="UP000032309">
    <property type="component" value="Unassembled WGS sequence"/>
</dbReference>
<evidence type="ECO:0000313" key="4">
    <source>
        <dbReference type="Proteomes" id="UP000032309"/>
    </source>
</evidence>
<keyword evidence="1" id="KW-0677">Repeat</keyword>
<dbReference type="InterPro" id="IPR009091">
    <property type="entry name" value="RCC1/BLIP-II"/>
</dbReference>
<dbReference type="Gene3D" id="2.60.40.10">
    <property type="entry name" value="Immunoglobulins"/>
    <property type="match status" value="1"/>
</dbReference>
<dbReference type="PANTHER" id="PTHR22870:SF408">
    <property type="entry name" value="OS09G0560450 PROTEIN"/>
    <property type="match status" value="1"/>
</dbReference>
<accession>A0ABQ0K154</accession>
<sequence length="878" mass="89367">MKNISFVPIQVKFSILSCIAIFFSLVLTASNTSLASVVPQLAGGGHHSLVLKPDGTVWAWGRNDFGQLGNGTTSDSTIPIQVNTVPGKTGNFNGITAIAGGWSYSVALKFDGTVWGWGRNDFGQLGNGTTNDSAVPVQVNNLSDAAALAGGGFHGLALRSDGTVWGWGRNDFGQLGNGTTNDSAAPVQVSNLSDVAALAGGGFHSLALKSDGTVWGWGRNDFGQLGNGTTNDSATPVQVSNLSDVAALAGGRFHSLALKSDGTVWAWGQNDSGQLGNGTAGNSTVPGQVKNLSNVIAIERGRSHSLAAKSDGTVWGWGDNSYGQLGNGATSNSTVPVQVKNLSDVAVIGGGGFHSLGLKSEGTVWAWGRNNSGQLGDGTTKDSAIPVQVFIDLSIETGNIAGVVKDATIGAGINNATVTLDDQSNTTTTSRIRGQDGVYKFRDVSAGNHTLSVQATGFETGTQSITVEKGQPNPKTGRNIFNFALISTAFPTPTPTPGTGNLGGQVTDVGTGGGIVGATVSTDTGLTTTTVKNGAYAFRNIAAGDYTLTASATGYTSASQSATVTTGKNTRADFALTSGGTPTPTPGTGNLGGQVTDVGTGGGIVGATVSTDTGLTTTTVKNGAYAFRNIATGDYTLTASATGYTSASQSATVTTGKNTRADFALISGGTPTPTPTPAQTPTPGTGNLAGQVTDTGTGAGIVGATVSTDTGLTTTTVKNGIYTFRDITAGDYILTVFATGYGLASQSATVVAGKNTRADFALIPEIPTPTPEATPTPTCEADLLVASSKRLRLQTEESAEETITVFCENDIPLAGETITWKIKSGRKRITITPDSAVTNANGEARFTITATDRIGDAKIKFEGESADLKTTVTVKVIE</sequence>
<reference evidence="4" key="1">
    <citation type="journal article" date="2015" name="Genome Announc.">
        <title>Draft Genome Sequence of an Anaerobic Ammonium-Oxidizing Bacterium, "Candidatus Brocadia sinica".</title>
        <authorList>
            <person name="Oshiki M."/>
            <person name="Shinyako-Hata K."/>
            <person name="Satoh H."/>
            <person name="Okabe S."/>
        </authorList>
    </citation>
    <scope>NUCLEOTIDE SEQUENCE [LARGE SCALE GENOMIC DNA]</scope>
    <source>
        <strain evidence="4">JPN1</strain>
    </source>
</reference>
<dbReference type="SUPFAM" id="SSF50985">
    <property type="entry name" value="RCC1/BLIP-II"/>
    <property type="match status" value="1"/>
</dbReference>
<comment type="caution">
    <text evidence="3">The sequence shown here is derived from an EMBL/GenBank/DDBJ whole genome shotgun (WGS) entry which is preliminary data.</text>
</comment>
<dbReference type="InterPro" id="IPR058923">
    <property type="entry name" value="RCC1-like_dom"/>
</dbReference>
<dbReference type="SUPFAM" id="SSF49452">
    <property type="entry name" value="Starch-binding domain-like"/>
    <property type="match status" value="4"/>
</dbReference>
<gene>
    <name evidence="3" type="ORF">BROSI_A3211</name>
</gene>
<evidence type="ECO:0000259" key="2">
    <source>
        <dbReference type="Pfam" id="PF25390"/>
    </source>
</evidence>
<dbReference type="InterPro" id="IPR000408">
    <property type="entry name" value="Reg_chr_condens"/>
</dbReference>
<protein>
    <recommendedName>
        <fullName evidence="2">RCC1-like domain-containing protein</fullName>
    </recommendedName>
</protein>
<dbReference type="RefSeq" id="WP_082059239.1">
    <property type="nucleotide sequence ID" value="NZ_BAFN01000001.1"/>
</dbReference>
<dbReference type="InterPro" id="IPR013784">
    <property type="entry name" value="Carb-bd-like_fold"/>
</dbReference>
<dbReference type="PRINTS" id="PR00633">
    <property type="entry name" value="RCCNDNSATION"/>
</dbReference>
<dbReference type="InterPro" id="IPR011043">
    <property type="entry name" value="Gal_Oxase/kelch_b-propeller"/>
</dbReference>
<dbReference type="InterPro" id="IPR051210">
    <property type="entry name" value="Ub_ligase/GEF_domain"/>
</dbReference>
<keyword evidence="4" id="KW-1185">Reference proteome</keyword>
<dbReference type="Pfam" id="PF00415">
    <property type="entry name" value="RCC1"/>
    <property type="match status" value="1"/>
</dbReference>
<evidence type="ECO:0000313" key="3">
    <source>
        <dbReference type="EMBL" id="GAN34668.1"/>
    </source>
</evidence>
<dbReference type="Gene3D" id="2.130.10.30">
    <property type="entry name" value="Regulator of chromosome condensation 1/beta-lactamase-inhibitor protein II"/>
    <property type="match status" value="2"/>
</dbReference>
<dbReference type="SUPFAM" id="SSF50965">
    <property type="entry name" value="Galactose oxidase, central domain"/>
    <property type="match status" value="1"/>
</dbReference>
<dbReference type="InterPro" id="IPR008964">
    <property type="entry name" value="Invasin/intimin_cell_adhesion"/>
</dbReference>
<dbReference type="PANTHER" id="PTHR22870">
    <property type="entry name" value="REGULATOR OF CHROMOSOME CONDENSATION"/>
    <property type="match status" value="1"/>
</dbReference>
<dbReference type="SUPFAM" id="SSF49373">
    <property type="entry name" value="Invasin/intimin cell-adhesion fragments"/>
    <property type="match status" value="1"/>
</dbReference>
<dbReference type="PROSITE" id="PS00626">
    <property type="entry name" value="RCC1_2"/>
    <property type="match status" value="5"/>
</dbReference>
<dbReference type="PROSITE" id="PS50012">
    <property type="entry name" value="RCC1_3"/>
    <property type="match status" value="7"/>
</dbReference>
<dbReference type="InterPro" id="IPR013783">
    <property type="entry name" value="Ig-like_fold"/>
</dbReference>
<dbReference type="Gene3D" id="2.60.40.1120">
    <property type="entry name" value="Carboxypeptidase-like, regulatory domain"/>
    <property type="match status" value="4"/>
</dbReference>
<dbReference type="Pfam" id="PF13620">
    <property type="entry name" value="CarboxypepD_reg"/>
    <property type="match status" value="4"/>
</dbReference>
<dbReference type="Pfam" id="PF25390">
    <property type="entry name" value="WD40_RLD"/>
    <property type="match status" value="1"/>
</dbReference>
<organism evidence="3 4">
    <name type="scientific">Candidatus Brocadia sinica JPN1</name>
    <dbReference type="NCBI Taxonomy" id="1197129"/>
    <lineage>
        <taxon>Bacteria</taxon>
        <taxon>Pseudomonadati</taxon>
        <taxon>Planctomycetota</taxon>
        <taxon>Candidatus Brocadiia</taxon>
        <taxon>Candidatus Brocadiales</taxon>
        <taxon>Candidatus Brocadiaceae</taxon>
        <taxon>Candidatus Brocadia</taxon>
    </lineage>
</organism>
<feature type="domain" description="RCC1-like" evidence="2">
    <location>
        <begin position="38"/>
        <end position="340"/>
    </location>
</feature>
<name>A0ABQ0K154_9BACT</name>